<proteinExistence type="predicted"/>
<accession>C0M696</accession>
<evidence type="ECO:0000259" key="1">
    <source>
        <dbReference type="SMART" id="SM00892"/>
    </source>
</evidence>
<sequence precursor="true">MIYLTRKQKKEGIDMSKSRRRNWKSLTIVLLTILTIFTANSVQSARKLRTFPDTTEISLGTKATEIPGILPFTGKYQIALGDLDHLQRATYAHIQLKDQDEPTLKRKALRFNPPGWHNYQVINSRGKKTWLMDRGHLVGYQFSGLNDEPKNLVTMTKYLNTGFSDKNPLGMLYYENRLDNWLAIHPNFWLDYKVTPIYQNDELVPRQVVLQYVGIDQNGELLQIKLGGNKESVDHYGITSVVLDNVSPLAALDYRTGMLLDENQHTEEGNNLATEELDEAA</sequence>
<dbReference type="GO" id="GO:0003676">
    <property type="term" value="F:nucleic acid binding"/>
    <property type="evidence" value="ECO:0007669"/>
    <property type="project" value="InterPro"/>
</dbReference>
<dbReference type="Gene3D" id="3.40.570.10">
    <property type="entry name" value="Extracellular Endonuclease, subunit A"/>
    <property type="match status" value="1"/>
</dbReference>
<name>C0M696_STRE4</name>
<dbReference type="HOGENOM" id="CLU_054350_1_1_9"/>
<dbReference type="AlphaFoldDB" id="C0M696"/>
<reference evidence="2 3" key="1">
    <citation type="journal article" date="2009" name="PLoS Pathog.">
        <title>Genomic evidence for the evolution of Streptococcus equi: host restriction, increased virulence, and genetic exchange with human pathogens.</title>
        <authorList>
            <person name="Holden M.T.G."/>
            <person name="Heather Z."/>
            <person name="Paillot R."/>
            <person name="Steward K.F."/>
            <person name="Webb K."/>
            <person name="Ainslie F."/>
            <person name="Jourdan T."/>
            <person name="Bason N.C."/>
            <person name="Holroyd N.E."/>
            <person name="Mungall K."/>
            <person name="Quail M.A."/>
            <person name="Sanders M."/>
            <person name="Simmonds M."/>
            <person name="Willey D."/>
            <person name="Brooks K."/>
            <person name="Aanensen D.M."/>
            <person name="Spratt B.G."/>
            <person name="Jolley K.A."/>
            <person name="Maiden M.C.J."/>
            <person name="Kehoe M."/>
            <person name="Chanter N."/>
            <person name="Bentley S.D."/>
            <person name="Robinson C."/>
            <person name="Maskell D.J."/>
            <person name="Parkhill J."/>
            <person name="Waller A.S."/>
        </authorList>
    </citation>
    <scope>NUCLEOTIDE SEQUENCE [LARGE SCALE GENOMIC DNA]</scope>
    <source>
        <strain evidence="2 3">4047</strain>
    </source>
</reference>
<dbReference type="Pfam" id="PF13930">
    <property type="entry name" value="Endonuclea_NS_2"/>
    <property type="match status" value="1"/>
</dbReference>
<evidence type="ECO:0000313" key="3">
    <source>
        <dbReference type="Proteomes" id="UP000001365"/>
    </source>
</evidence>
<dbReference type="Proteomes" id="UP000001365">
    <property type="component" value="Chromosome"/>
</dbReference>
<dbReference type="KEGG" id="seu:SEQ_0882"/>
<dbReference type="EMBL" id="FM204883">
    <property type="protein sequence ID" value="CAW93372.1"/>
    <property type="molecule type" value="Genomic_DNA"/>
</dbReference>
<gene>
    <name evidence="2" type="ordered locus">SEQ_0882</name>
</gene>
<feature type="domain" description="DNA/RNA non-specific endonuclease/pyrophosphatase/phosphodiesterase" evidence="1">
    <location>
        <begin position="72"/>
        <end position="261"/>
    </location>
</feature>
<dbReference type="GO" id="GO:0046872">
    <property type="term" value="F:metal ion binding"/>
    <property type="evidence" value="ECO:0007669"/>
    <property type="project" value="InterPro"/>
</dbReference>
<dbReference type="GO" id="GO:0016787">
    <property type="term" value="F:hydrolase activity"/>
    <property type="evidence" value="ECO:0007669"/>
    <property type="project" value="InterPro"/>
</dbReference>
<keyword evidence="2" id="KW-0378">Hydrolase</keyword>
<keyword evidence="2" id="KW-0255">Endonuclease</keyword>
<evidence type="ECO:0000313" key="2">
    <source>
        <dbReference type="EMBL" id="CAW93372.1"/>
    </source>
</evidence>
<dbReference type="GO" id="GO:0004519">
    <property type="term" value="F:endonuclease activity"/>
    <property type="evidence" value="ECO:0007669"/>
    <property type="project" value="UniProtKB-KW"/>
</dbReference>
<dbReference type="InterPro" id="IPR001604">
    <property type="entry name" value="Endo_G_ENPP1-like_dom"/>
</dbReference>
<dbReference type="InterPro" id="IPR044929">
    <property type="entry name" value="DNA/RNA_non-sp_Endonuclease_sf"/>
</dbReference>
<dbReference type="InterPro" id="IPR044927">
    <property type="entry name" value="Endonuclea_NS_2"/>
</dbReference>
<organism evidence="2 3">
    <name type="scientific">Streptococcus equi subsp. equi (strain 4047)</name>
    <dbReference type="NCBI Taxonomy" id="553482"/>
    <lineage>
        <taxon>Bacteria</taxon>
        <taxon>Bacillati</taxon>
        <taxon>Bacillota</taxon>
        <taxon>Bacilli</taxon>
        <taxon>Lactobacillales</taxon>
        <taxon>Streptococcaceae</taxon>
        <taxon>Streptococcus</taxon>
    </lineage>
</organism>
<dbReference type="SMART" id="SM00892">
    <property type="entry name" value="Endonuclease_NS"/>
    <property type="match status" value="1"/>
</dbReference>
<protein>
    <submittedName>
        <fullName evidence="2">DNA/RNA non-specific endonuclease</fullName>
    </submittedName>
</protein>
<keyword evidence="2" id="KW-0540">Nuclease</keyword>